<proteinExistence type="predicted"/>
<dbReference type="RefSeq" id="WP_136457604.1">
    <property type="nucleotide sequence ID" value="NZ_SRSF01000002.1"/>
</dbReference>
<evidence type="ECO:0000313" key="2">
    <source>
        <dbReference type="EMBL" id="THH40389.1"/>
    </source>
</evidence>
<reference evidence="2 3" key="1">
    <citation type="submission" date="2019-04" db="EMBL/GenBank/DDBJ databases">
        <title>Lewinella litorea sp. nov., isolated from a marine sand.</title>
        <authorList>
            <person name="Yoon J.-H."/>
        </authorList>
    </citation>
    <scope>NUCLEOTIDE SEQUENCE [LARGE SCALE GENOMIC DNA]</scope>
    <source>
        <strain evidence="2 3">HSMS-39</strain>
    </source>
</reference>
<keyword evidence="3" id="KW-1185">Reference proteome</keyword>
<dbReference type="Proteomes" id="UP000308528">
    <property type="component" value="Unassembled WGS sequence"/>
</dbReference>
<keyword evidence="1" id="KW-0732">Signal</keyword>
<accession>A0A4S4NKP3</accession>
<dbReference type="OrthoDB" id="1491432at2"/>
<feature type="signal peptide" evidence="1">
    <location>
        <begin position="1"/>
        <end position="26"/>
    </location>
</feature>
<feature type="chain" id="PRO_5020321542" evidence="1">
    <location>
        <begin position="27"/>
        <end position="225"/>
    </location>
</feature>
<name>A0A4S4NKP3_9BACT</name>
<organism evidence="2 3">
    <name type="scientific">Neolewinella litorea</name>
    <dbReference type="NCBI Taxonomy" id="2562452"/>
    <lineage>
        <taxon>Bacteria</taxon>
        <taxon>Pseudomonadati</taxon>
        <taxon>Bacteroidota</taxon>
        <taxon>Saprospiria</taxon>
        <taxon>Saprospirales</taxon>
        <taxon>Lewinellaceae</taxon>
        <taxon>Neolewinella</taxon>
    </lineage>
</organism>
<evidence type="ECO:0000256" key="1">
    <source>
        <dbReference type="SAM" id="SignalP"/>
    </source>
</evidence>
<protein>
    <submittedName>
        <fullName evidence="2">Uncharacterized protein</fullName>
    </submittedName>
</protein>
<dbReference type="AlphaFoldDB" id="A0A4S4NKP3"/>
<evidence type="ECO:0000313" key="3">
    <source>
        <dbReference type="Proteomes" id="UP000308528"/>
    </source>
</evidence>
<sequence length="225" mass="25699">MFVPTLCRLLLVLCLPLGLAGQQTEAEYLLTSSREVDPNRYREVRGDPYRYSTFRSGILFDGALNRYVVDSLNFNGFTSQFEYRANGELRELANRHFLRVQTTGDAGEPHIYAFGINPKFPDKYAELIYTGDFVTATLVYDVINDEKVVQDVGKTVRLRRFNPKPLYYAFVDGELVALRMSARRLPSDLGLKGPVSRFIKEHGLDPARRADLLRILQYADDLYNG</sequence>
<gene>
    <name evidence="2" type="ORF">E4021_06550</name>
</gene>
<comment type="caution">
    <text evidence="2">The sequence shown here is derived from an EMBL/GenBank/DDBJ whole genome shotgun (WGS) entry which is preliminary data.</text>
</comment>
<dbReference type="EMBL" id="SRSF01000002">
    <property type="protein sequence ID" value="THH40389.1"/>
    <property type="molecule type" value="Genomic_DNA"/>
</dbReference>